<sequence>MNGIFDSIRRLDVRRGPRRLVGGIAGGIAQRTGLDVWLVRLLVLASFLLPVLGPGAYLAVWLLTPWQDDRIPLERVLAGRS</sequence>
<keyword evidence="1" id="KW-0812">Transmembrane</keyword>
<keyword evidence="1" id="KW-0472">Membrane</keyword>
<name>A0ABW4Q179_9MICO</name>
<protein>
    <submittedName>
        <fullName evidence="3">PspC domain-containing protein</fullName>
    </submittedName>
</protein>
<proteinExistence type="predicted"/>
<keyword evidence="1" id="KW-1133">Transmembrane helix</keyword>
<organism evidence="3 4">
    <name type="scientific">Brachybacterium rhamnosum</name>
    <dbReference type="NCBI Taxonomy" id="173361"/>
    <lineage>
        <taxon>Bacteria</taxon>
        <taxon>Bacillati</taxon>
        <taxon>Actinomycetota</taxon>
        <taxon>Actinomycetes</taxon>
        <taxon>Micrococcales</taxon>
        <taxon>Dermabacteraceae</taxon>
        <taxon>Brachybacterium</taxon>
    </lineage>
</organism>
<dbReference type="Pfam" id="PF04024">
    <property type="entry name" value="PspC"/>
    <property type="match status" value="1"/>
</dbReference>
<evidence type="ECO:0000313" key="3">
    <source>
        <dbReference type="EMBL" id="MFD1835476.1"/>
    </source>
</evidence>
<accession>A0ABW4Q179</accession>
<reference evidence="4" key="1">
    <citation type="journal article" date="2019" name="Int. J. Syst. Evol. Microbiol.">
        <title>The Global Catalogue of Microorganisms (GCM) 10K type strain sequencing project: providing services to taxonomists for standard genome sequencing and annotation.</title>
        <authorList>
            <consortium name="The Broad Institute Genomics Platform"/>
            <consortium name="The Broad Institute Genome Sequencing Center for Infectious Disease"/>
            <person name="Wu L."/>
            <person name="Ma J."/>
        </authorList>
    </citation>
    <scope>NUCLEOTIDE SEQUENCE [LARGE SCALE GENOMIC DNA]</scope>
    <source>
        <strain evidence="4">JCM 11650</strain>
    </source>
</reference>
<dbReference type="EMBL" id="JBHUFL010000002">
    <property type="protein sequence ID" value="MFD1835476.1"/>
    <property type="molecule type" value="Genomic_DNA"/>
</dbReference>
<gene>
    <name evidence="3" type="ORF">ACFSDA_10360</name>
</gene>
<evidence type="ECO:0000256" key="1">
    <source>
        <dbReference type="SAM" id="Phobius"/>
    </source>
</evidence>
<feature type="domain" description="Phage shock protein PspC N-terminal" evidence="2">
    <location>
        <begin position="14"/>
        <end position="65"/>
    </location>
</feature>
<feature type="transmembrane region" description="Helical" evidence="1">
    <location>
        <begin position="41"/>
        <end position="63"/>
    </location>
</feature>
<dbReference type="InterPro" id="IPR007168">
    <property type="entry name" value="Phageshock_PspC_N"/>
</dbReference>
<comment type="caution">
    <text evidence="3">The sequence shown here is derived from an EMBL/GenBank/DDBJ whole genome shotgun (WGS) entry which is preliminary data.</text>
</comment>
<dbReference type="Proteomes" id="UP001597280">
    <property type="component" value="Unassembled WGS sequence"/>
</dbReference>
<dbReference type="RefSeq" id="WP_343904486.1">
    <property type="nucleotide sequence ID" value="NZ_BAAAIS010000002.1"/>
</dbReference>
<evidence type="ECO:0000313" key="4">
    <source>
        <dbReference type="Proteomes" id="UP001597280"/>
    </source>
</evidence>
<keyword evidence="4" id="KW-1185">Reference proteome</keyword>
<evidence type="ECO:0000259" key="2">
    <source>
        <dbReference type="Pfam" id="PF04024"/>
    </source>
</evidence>